<dbReference type="Proteomes" id="UP001559623">
    <property type="component" value="Unassembled WGS sequence"/>
</dbReference>
<organism evidence="2 3">
    <name type="scientific">Selenomonas sputigena</name>
    <dbReference type="NCBI Taxonomy" id="69823"/>
    <lineage>
        <taxon>Bacteria</taxon>
        <taxon>Bacillati</taxon>
        <taxon>Bacillota</taxon>
        <taxon>Negativicutes</taxon>
        <taxon>Selenomonadales</taxon>
        <taxon>Selenomonadaceae</taxon>
        <taxon>Selenomonas</taxon>
    </lineage>
</organism>
<evidence type="ECO:0000256" key="1">
    <source>
        <dbReference type="SAM" id="SignalP"/>
    </source>
</evidence>
<evidence type="ECO:0000313" key="3">
    <source>
        <dbReference type="Proteomes" id="UP001559623"/>
    </source>
</evidence>
<feature type="chain" id="PRO_5047498245" description="Bypass of forespore C C-terminal domain-containing protein" evidence="1">
    <location>
        <begin position="26"/>
        <end position="240"/>
    </location>
</feature>
<sequence>MKISHLKRLSAIAALLLCLTGTASAANSTGSGAAPSAEAKAALDKAIQEEEENAKKTPISVEEARKIVADNNLYQDIDLSAESPEQPLKTLSAIFSEMLHVPDVQLVPLEGREAKSESAIKTAYPIRWFRVVETHYAIRQSMEDKRQVITAQVFEVVHKKKATKSVAPDAIFFFYDAAGKPLSSMILSTVPEAQRDLSIVDVLNSGSLPQLKPGSREYKLAEFLYKTAKTADETAASSKK</sequence>
<dbReference type="RefSeq" id="WP_368847883.1">
    <property type="nucleotide sequence ID" value="NZ_CP194411.1"/>
</dbReference>
<name>A0ABV3X7I6_9FIRM</name>
<reference evidence="2 3" key="1">
    <citation type="submission" date="2023-04" db="EMBL/GenBank/DDBJ databases">
        <title>Genome Sequence of Selenomonas sputigena ATCC 33150.</title>
        <authorList>
            <person name="Miller D.P."/>
            <person name="Anvari S."/>
            <person name="Polson S.W."/>
            <person name="Macdonald M."/>
            <person name="Mcdowell J.V."/>
        </authorList>
    </citation>
    <scope>NUCLEOTIDE SEQUENCE [LARGE SCALE GENOMIC DNA]</scope>
    <source>
        <strain evidence="2 3">ATCC 33150</strain>
    </source>
</reference>
<gene>
    <name evidence="2" type="ORF">QCO44_11120</name>
</gene>
<proteinExistence type="predicted"/>
<evidence type="ECO:0008006" key="4">
    <source>
        <dbReference type="Google" id="ProtNLM"/>
    </source>
</evidence>
<protein>
    <recommendedName>
        <fullName evidence="4">Bypass of forespore C C-terminal domain-containing protein</fullName>
    </recommendedName>
</protein>
<evidence type="ECO:0000313" key="2">
    <source>
        <dbReference type="EMBL" id="MEX5286162.1"/>
    </source>
</evidence>
<accession>A0ABV3X7I6</accession>
<dbReference type="EMBL" id="JARVLH010000008">
    <property type="protein sequence ID" value="MEX5286162.1"/>
    <property type="molecule type" value="Genomic_DNA"/>
</dbReference>
<keyword evidence="1" id="KW-0732">Signal</keyword>
<keyword evidence="3" id="KW-1185">Reference proteome</keyword>
<comment type="caution">
    <text evidence="2">The sequence shown here is derived from an EMBL/GenBank/DDBJ whole genome shotgun (WGS) entry which is preliminary data.</text>
</comment>
<feature type="signal peptide" evidence="1">
    <location>
        <begin position="1"/>
        <end position="25"/>
    </location>
</feature>